<name>A0A8S2T9L3_9BILA</name>
<organism evidence="1 2">
    <name type="scientific">Rotaria magnacalcarata</name>
    <dbReference type="NCBI Taxonomy" id="392030"/>
    <lineage>
        <taxon>Eukaryota</taxon>
        <taxon>Metazoa</taxon>
        <taxon>Spiralia</taxon>
        <taxon>Gnathifera</taxon>
        <taxon>Rotifera</taxon>
        <taxon>Eurotatoria</taxon>
        <taxon>Bdelloidea</taxon>
        <taxon>Philodinida</taxon>
        <taxon>Philodinidae</taxon>
        <taxon>Rotaria</taxon>
    </lineage>
</organism>
<evidence type="ECO:0000313" key="1">
    <source>
        <dbReference type="EMBL" id="CAF4270519.1"/>
    </source>
</evidence>
<dbReference type="Proteomes" id="UP000676336">
    <property type="component" value="Unassembled WGS sequence"/>
</dbReference>
<sequence length="77" mass="8639">YIQNGKGSRAAELIKDLIASGVRLRIDTVKDSQDDKTIKIQIKIDGIDPRIISHEATLDMEVYSSTKIRELRALVSQ</sequence>
<reference evidence="1" key="1">
    <citation type="submission" date="2021-02" db="EMBL/GenBank/DDBJ databases">
        <authorList>
            <person name="Nowell W R."/>
        </authorList>
    </citation>
    <scope>NUCLEOTIDE SEQUENCE</scope>
</reference>
<evidence type="ECO:0000313" key="2">
    <source>
        <dbReference type="Proteomes" id="UP000676336"/>
    </source>
</evidence>
<proteinExistence type="predicted"/>
<accession>A0A8S2T9L3</accession>
<dbReference type="AlphaFoldDB" id="A0A8S2T9L3"/>
<feature type="non-terminal residue" evidence="1">
    <location>
        <position position="1"/>
    </location>
</feature>
<comment type="caution">
    <text evidence="1">The sequence shown here is derived from an EMBL/GenBank/DDBJ whole genome shotgun (WGS) entry which is preliminary data.</text>
</comment>
<protein>
    <submittedName>
        <fullName evidence="1">Uncharacterized protein</fullName>
    </submittedName>
</protein>
<dbReference type="EMBL" id="CAJOBI010030560">
    <property type="protein sequence ID" value="CAF4270519.1"/>
    <property type="molecule type" value="Genomic_DNA"/>
</dbReference>
<gene>
    <name evidence="1" type="ORF">SMN809_LOCUS24814</name>
</gene>